<dbReference type="Proteomes" id="UP001161247">
    <property type="component" value="Chromosome 1"/>
</dbReference>
<feature type="region of interest" description="Disordered" evidence="1">
    <location>
        <begin position="53"/>
        <end position="102"/>
    </location>
</feature>
<feature type="compositionally biased region" description="Low complexity" evidence="1">
    <location>
        <begin position="53"/>
        <end position="72"/>
    </location>
</feature>
<dbReference type="EMBL" id="OX459118">
    <property type="protein sequence ID" value="CAI9089798.1"/>
    <property type="molecule type" value="Genomic_DNA"/>
</dbReference>
<evidence type="ECO:0000313" key="2">
    <source>
        <dbReference type="EMBL" id="CAI9089798.1"/>
    </source>
</evidence>
<accession>A0AAV1C444</accession>
<feature type="region of interest" description="Disordered" evidence="1">
    <location>
        <begin position="183"/>
        <end position="233"/>
    </location>
</feature>
<keyword evidence="3" id="KW-1185">Reference proteome</keyword>
<sequence length="372" mass="42002">MAIMMNEMIKLRSELSKSKAEVCVLCDGSHNLDDCPSKMEDVQFVRQGNAGGFNNFNNWRNQQQPNWNNAPQEGSYQRPTQPPGFHRQDGQPPNYQNQQRSNQQYIPREDEWISVQNAIKNLAEQATEKPRMEQIQFPAPIKEPQQPAPISPYPEQKGISHPNLISESAEMSDTQGLYKMPPARRKVAARKRASSTRVISSSESSSERQRVPTPPPSPVREPTPPRSPQPPRALQEQALDALTDELEPRLGSAFVRAISVNCSTEAIRAIWKLPRVSTDYRDAIAALHPNQPLEQAVLSRLAKEGTSWEMDDQENPQGFPANALQAPDLNLWHYFICCNLMPTSYTAKVTYEMAMPLSQTHHLMQPQSSEIN</sequence>
<protein>
    <submittedName>
        <fullName evidence="2">OLC1v1024433C1</fullName>
    </submittedName>
</protein>
<feature type="region of interest" description="Disordered" evidence="1">
    <location>
        <begin position="138"/>
        <end position="160"/>
    </location>
</feature>
<organism evidence="2 3">
    <name type="scientific">Oldenlandia corymbosa var. corymbosa</name>
    <dbReference type="NCBI Taxonomy" id="529605"/>
    <lineage>
        <taxon>Eukaryota</taxon>
        <taxon>Viridiplantae</taxon>
        <taxon>Streptophyta</taxon>
        <taxon>Embryophyta</taxon>
        <taxon>Tracheophyta</taxon>
        <taxon>Spermatophyta</taxon>
        <taxon>Magnoliopsida</taxon>
        <taxon>eudicotyledons</taxon>
        <taxon>Gunneridae</taxon>
        <taxon>Pentapetalae</taxon>
        <taxon>asterids</taxon>
        <taxon>lamiids</taxon>
        <taxon>Gentianales</taxon>
        <taxon>Rubiaceae</taxon>
        <taxon>Rubioideae</taxon>
        <taxon>Spermacoceae</taxon>
        <taxon>Hedyotis-Oldenlandia complex</taxon>
        <taxon>Oldenlandia</taxon>
    </lineage>
</organism>
<reference evidence="2" key="1">
    <citation type="submission" date="2023-03" db="EMBL/GenBank/DDBJ databases">
        <authorList>
            <person name="Julca I."/>
        </authorList>
    </citation>
    <scope>NUCLEOTIDE SEQUENCE</scope>
</reference>
<evidence type="ECO:0000256" key="1">
    <source>
        <dbReference type="SAM" id="MobiDB-lite"/>
    </source>
</evidence>
<dbReference type="AlphaFoldDB" id="A0AAV1C444"/>
<proteinExistence type="predicted"/>
<feature type="compositionally biased region" description="Low complexity" evidence="1">
    <location>
        <begin position="195"/>
        <end position="204"/>
    </location>
</feature>
<feature type="compositionally biased region" description="Low complexity" evidence="1">
    <location>
        <begin position="91"/>
        <end position="102"/>
    </location>
</feature>
<name>A0AAV1C444_OLDCO</name>
<evidence type="ECO:0000313" key="3">
    <source>
        <dbReference type="Proteomes" id="UP001161247"/>
    </source>
</evidence>
<feature type="compositionally biased region" description="Basic residues" evidence="1">
    <location>
        <begin position="183"/>
        <end position="194"/>
    </location>
</feature>
<gene>
    <name evidence="2" type="ORF">OLC1_LOCUS2073</name>
</gene>
<feature type="compositionally biased region" description="Pro residues" evidence="1">
    <location>
        <begin position="212"/>
        <end position="231"/>
    </location>
</feature>